<proteinExistence type="predicted"/>
<name>A0A0F9LJF3_9ZZZZ</name>
<organism evidence="1">
    <name type="scientific">marine sediment metagenome</name>
    <dbReference type="NCBI Taxonomy" id="412755"/>
    <lineage>
        <taxon>unclassified sequences</taxon>
        <taxon>metagenomes</taxon>
        <taxon>ecological metagenomes</taxon>
    </lineage>
</organism>
<comment type="caution">
    <text evidence="1">The sequence shown here is derived from an EMBL/GenBank/DDBJ whole genome shotgun (WGS) entry which is preliminary data.</text>
</comment>
<feature type="non-terminal residue" evidence="1">
    <location>
        <position position="399"/>
    </location>
</feature>
<dbReference type="AlphaFoldDB" id="A0A0F9LJF3"/>
<reference evidence="1" key="1">
    <citation type="journal article" date="2015" name="Nature">
        <title>Complex archaea that bridge the gap between prokaryotes and eukaryotes.</title>
        <authorList>
            <person name="Spang A."/>
            <person name="Saw J.H."/>
            <person name="Jorgensen S.L."/>
            <person name="Zaremba-Niedzwiedzka K."/>
            <person name="Martijn J."/>
            <person name="Lind A.E."/>
            <person name="van Eijk R."/>
            <person name="Schleper C."/>
            <person name="Guy L."/>
            <person name="Ettema T.J."/>
        </authorList>
    </citation>
    <scope>NUCLEOTIDE SEQUENCE</scope>
</reference>
<accession>A0A0F9LJF3</accession>
<evidence type="ECO:0000313" key="1">
    <source>
        <dbReference type="EMBL" id="KKM64350.1"/>
    </source>
</evidence>
<protein>
    <submittedName>
        <fullName evidence="1">Uncharacterized protein</fullName>
    </submittedName>
</protein>
<gene>
    <name evidence="1" type="ORF">LCGC14_1502260</name>
</gene>
<dbReference type="EMBL" id="LAZR01010918">
    <property type="protein sequence ID" value="KKM64350.1"/>
    <property type="molecule type" value="Genomic_DNA"/>
</dbReference>
<sequence>MALYNADLNVSGTLTVPSGIFSDSVTVSGASILTSDSDVGGGSALTVKEVDGAPSVANVDTIVVSDGTLTDDGGGQVTITISGGGGGGSTANALVGSDGITVTSGDPTDTISGFRTEFVNASGSLASQITADIATHDAIADAHHTKYTDGEAIAALEPTTSALAASGVATDATVTTNRTEFVNASGSLQSSIDSIDSSVTLQEAYDNGDGIIIADVAKPFQVTGSGIITSDLDVQGVLTVPDGSDSAPSISFASTPNAGFYLATSTDIHGVLNGFTYMHISTDGLNIPLTPIYVKAGTAATPGYSFWGDPNTGMYNIAGDTIGFTAGGTKRLTISGAGDDSDGIIVADMLTVVGDTNLANTFFTNSSTGRVGIGTTNPVGNLHIVANPANLRLEDTDGA</sequence>